<dbReference type="EMBL" id="CADCTX010000733">
    <property type="protein sequence ID" value="CAA9344821.1"/>
    <property type="molecule type" value="Genomic_DNA"/>
</dbReference>
<evidence type="ECO:0000313" key="1">
    <source>
        <dbReference type="EMBL" id="CAA9344821.1"/>
    </source>
</evidence>
<feature type="non-terminal residue" evidence="1">
    <location>
        <position position="54"/>
    </location>
</feature>
<name>A0A6J4LYG7_9BACT</name>
<sequence length="54" mass="6157">GREPWCARVRLGVGTSHGRRVDPQRVRRRVCRAERGARAARVQRRHAQARGSVV</sequence>
<gene>
    <name evidence="1" type="ORF">AVDCRST_MAG40-2585</name>
</gene>
<organism evidence="1">
    <name type="scientific">uncultured Gemmatimonadaceae bacterium</name>
    <dbReference type="NCBI Taxonomy" id="246130"/>
    <lineage>
        <taxon>Bacteria</taxon>
        <taxon>Pseudomonadati</taxon>
        <taxon>Gemmatimonadota</taxon>
        <taxon>Gemmatimonadia</taxon>
        <taxon>Gemmatimonadales</taxon>
        <taxon>Gemmatimonadaceae</taxon>
        <taxon>environmental samples</taxon>
    </lineage>
</organism>
<dbReference type="AlphaFoldDB" id="A0A6J4LYG7"/>
<proteinExistence type="predicted"/>
<accession>A0A6J4LYG7</accession>
<feature type="non-terminal residue" evidence="1">
    <location>
        <position position="1"/>
    </location>
</feature>
<protein>
    <submittedName>
        <fullName evidence="1">Uncharacterized protein</fullName>
    </submittedName>
</protein>
<reference evidence="1" key="1">
    <citation type="submission" date="2020-02" db="EMBL/GenBank/DDBJ databases">
        <authorList>
            <person name="Meier V. D."/>
        </authorList>
    </citation>
    <scope>NUCLEOTIDE SEQUENCE</scope>
    <source>
        <strain evidence="1">AVDCRST_MAG40</strain>
    </source>
</reference>